<accession>A0A0C3GLY6</accession>
<sequence length="64" mass="6959">DTAPVNFSPQNTTLDAGDVQWVFETQSVGWETWIGSNAAGKVDHTSGSYSAIVSGTNLQYYQNF</sequence>
<gene>
    <name evidence="1" type="ORF">PILCRDRAFT_34925</name>
</gene>
<dbReference type="InParanoid" id="A0A0C3GLY6"/>
<feature type="non-terminal residue" evidence="1">
    <location>
        <position position="64"/>
    </location>
</feature>
<keyword evidence="2" id="KW-1185">Reference proteome</keyword>
<evidence type="ECO:0000313" key="2">
    <source>
        <dbReference type="Proteomes" id="UP000054166"/>
    </source>
</evidence>
<dbReference type="OrthoDB" id="282973at2759"/>
<protein>
    <submittedName>
        <fullName evidence="1">Uncharacterized protein</fullName>
    </submittedName>
</protein>
<proteinExistence type="predicted"/>
<dbReference type="HOGENOM" id="CLU_2873930_0_0_1"/>
<dbReference type="AlphaFoldDB" id="A0A0C3GLY6"/>
<name>A0A0C3GLY6_PILCF</name>
<evidence type="ECO:0000313" key="1">
    <source>
        <dbReference type="EMBL" id="KIM91576.1"/>
    </source>
</evidence>
<dbReference type="STRING" id="765440.A0A0C3GLY6"/>
<feature type="non-terminal residue" evidence="1">
    <location>
        <position position="1"/>
    </location>
</feature>
<dbReference type="Proteomes" id="UP000054166">
    <property type="component" value="Unassembled WGS sequence"/>
</dbReference>
<reference evidence="2" key="2">
    <citation type="submission" date="2015-01" db="EMBL/GenBank/DDBJ databases">
        <title>Evolutionary Origins and Diversification of the Mycorrhizal Mutualists.</title>
        <authorList>
            <consortium name="DOE Joint Genome Institute"/>
            <consortium name="Mycorrhizal Genomics Consortium"/>
            <person name="Kohler A."/>
            <person name="Kuo A."/>
            <person name="Nagy L.G."/>
            <person name="Floudas D."/>
            <person name="Copeland A."/>
            <person name="Barry K.W."/>
            <person name="Cichocki N."/>
            <person name="Veneault-Fourrey C."/>
            <person name="LaButti K."/>
            <person name="Lindquist E.A."/>
            <person name="Lipzen A."/>
            <person name="Lundell T."/>
            <person name="Morin E."/>
            <person name="Murat C."/>
            <person name="Riley R."/>
            <person name="Ohm R."/>
            <person name="Sun H."/>
            <person name="Tunlid A."/>
            <person name="Henrissat B."/>
            <person name="Grigoriev I.V."/>
            <person name="Hibbett D.S."/>
            <person name="Martin F."/>
        </authorList>
    </citation>
    <scope>NUCLEOTIDE SEQUENCE [LARGE SCALE GENOMIC DNA]</scope>
    <source>
        <strain evidence="2">F 1598</strain>
    </source>
</reference>
<organism evidence="1 2">
    <name type="scientific">Piloderma croceum (strain F 1598)</name>
    <dbReference type="NCBI Taxonomy" id="765440"/>
    <lineage>
        <taxon>Eukaryota</taxon>
        <taxon>Fungi</taxon>
        <taxon>Dikarya</taxon>
        <taxon>Basidiomycota</taxon>
        <taxon>Agaricomycotina</taxon>
        <taxon>Agaricomycetes</taxon>
        <taxon>Agaricomycetidae</taxon>
        <taxon>Atheliales</taxon>
        <taxon>Atheliaceae</taxon>
        <taxon>Piloderma</taxon>
    </lineage>
</organism>
<dbReference type="EMBL" id="KN832971">
    <property type="protein sequence ID" value="KIM91576.1"/>
    <property type="molecule type" value="Genomic_DNA"/>
</dbReference>
<reference evidence="1 2" key="1">
    <citation type="submission" date="2014-04" db="EMBL/GenBank/DDBJ databases">
        <authorList>
            <consortium name="DOE Joint Genome Institute"/>
            <person name="Kuo A."/>
            <person name="Tarkka M."/>
            <person name="Buscot F."/>
            <person name="Kohler A."/>
            <person name="Nagy L.G."/>
            <person name="Floudas D."/>
            <person name="Copeland A."/>
            <person name="Barry K.W."/>
            <person name="Cichocki N."/>
            <person name="Veneault-Fourrey C."/>
            <person name="LaButti K."/>
            <person name="Lindquist E.A."/>
            <person name="Lipzen A."/>
            <person name="Lundell T."/>
            <person name="Morin E."/>
            <person name="Murat C."/>
            <person name="Sun H."/>
            <person name="Tunlid A."/>
            <person name="Henrissat B."/>
            <person name="Grigoriev I.V."/>
            <person name="Hibbett D.S."/>
            <person name="Martin F."/>
            <person name="Nordberg H.P."/>
            <person name="Cantor M.N."/>
            <person name="Hua S.X."/>
        </authorList>
    </citation>
    <scope>NUCLEOTIDE SEQUENCE [LARGE SCALE GENOMIC DNA]</scope>
    <source>
        <strain evidence="1 2">F 1598</strain>
    </source>
</reference>